<gene>
    <name evidence="1" type="ORF">I7I52_07646</name>
</gene>
<name>A0A8H8CUV2_AJECA</name>
<proteinExistence type="predicted"/>
<evidence type="ECO:0000313" key="1">
    <source>
        <dbReference type="EMBL" id="KAG5290584.1"/>
    </source>
</evidence>
<reference evidence="1 2" key="1">
    <citation type="submission" date="2021-01" db="EMBL/GenBank/DDBJ databases">
        <title>Chromosome-level genome assembly of a human fungal pathogen reveals clustering of transcriptionally co-regulated genes.</title>
        <authorList>
            <person name="Voorhies M."/>
            <person name="Cohen S."/>
            <person name="Shea T.P."/>
            <person name="Petrus S."/>
            <person name="Munoz J.F."/>
            <person name="Poplawski S."/>
            <person name="Goldman W.E."/>
            <person name="Michael T."/>
            <person name="Cuomo C.A."/>
            <person name="Sil A."/>
            <person name="Beyhan S."/>
        </authorList>
    </citation>
    <scope>NUCLEOTIDE SEQUENCE [LARGE SCALE GENOMIC DNA]</scope>
    <source>
        <strain evidence="1 2">G184AR</strain>
    </source>
</reference>
<evidence type="ECO:0000313" key="2">
    <source>
        <dbReference type="Proteomes" id="UP000670092"/>
    </source>
</evidence>
<sequence length="62" mass="6625">MSGSRPGGPCRLKNGGEHALLFLVALFGRMIIMAEYDAHGWGSAACQIGWIKSRSHNAASHT</sequence>
<dbReference type="AlphaFoldDB" id="A0A8H8CUV2"/>
<dbReference type="EMBL" id="JAEVHI010000005">
    <property type="protein sequence ID" value="KAG5290584.1"/>
    <property type="molecule type" value="Genomic_DNA"/>
</dbReference>
<comment type="caution">
    <text evidence="1">The sequence shown here is derived from an EMBL/GenBank/DDBJ whole genome shotgun (WGS) entry which is preliminary data.</text>
</comment>
<accession>A0A8H8CUV2</accession>
<protein>
    <submittedName>
        <fullName evidence="1">Uncharacterized protein</fullName>
    </submittedName>
</protein>
<organism evidence="1 2">
    <name type="scientific">Ajellomyces capsulatus</name>
    <name type="common">Darling's disease fungus</name>
    <name type="synonym">Histoplasma capsulatum</name>
    <dbReference type="NCBI Taxonomy" id="5037"/>
    <lineage>
        <taxon>Eukaryota</taxon>
        <taxon>Fungi</taxon>
        <taxon>Dikarya</taxon>
        <taxon>Ascomycota</taxon>
        <taxon>Pezizomycotina</taxon>
        <taxon>Eurotiomycetes</taxon>
        <taxon>Eurotiomycetidae</taxon>
        <taxon>Onygenales</taxon>
        <taxon>Ajellomycetaceae</taxon>
        <taxon>Histoplasma</taxon>
    </lineage>
</organism>
<dbReference type="VEuPathDB" id="FungiDB:I7I52_07646"/>
<dbReference type="Proteomes" id="UP000670092">
    <property type="component" value="Unassembled WGS sequence"/>
</dbReference>